<dbReference type="Pfam" id="PF11708">
    <property type="entry name" value="Slu7"/>
    <property type="match status" value="1"/>
</dbReference>
<dbReference type="GO" id="GO:0030628">
    <property type="term" value="F:pre-mRNA 3'-splice site binding"/>
    <property type="evidence" value="ECO:0007669"/>
    <property type="project" value="UniProtKB-UniRule"/>
</dbReference>
<evidence type="ECO:0000259" key="9">
    <source>
        <dbReference type="Pfam" id="PF11708"/>
    </source>
</evidence>
<evidence type="ECO:0000256" key="4">
    <source>
        <dbReference type="ARBA" id="ARBA00022728"/>
    </source>
</evidence>
<evidence type="ECO:0000256" key="7">
    <source>
        <dbReference type="RuleBase" id="RU367071"/>
    </source>
</evidence>
<reference evidence="10 11" key="1">
    <citation type="submission" date="2019-09" db="EMBL/GenBank/DDBJ databases">
        <authorList>
            <person name="Brejova B."/>
        </authorList>
    </citation>
    <scope>NUCLEOTIDE SEQUENCE [LARGE SCALE GENOMIC DNA]</scope>
</reference>
<evidence type="ECO:0000256" key="3">
    <source>
        <dbReference type="ARBA" id="ARBA00022664"/>
    </source>
</evidence>
<evidence type="ECO:0000256" key="8">
    <source>
        <dbReference type="SAM" id="MobiDB-lite"/>
    </source>
</evidence>
<dbReference type="GeneID" id="43582705"/>
<evidence type="ECO:0000313" key="10">
    <source>
        <dbReference type="EMBL" id="VVT54067.1"/>
    </source>
</evidence>
<dbReference type="GO" id="GO:0005681">
    <property type="term" value="C:spliceosomal complex"/>
    <property type="evidence" value="ECO:0007669"/>
    <property type="project" value="UniProtKB-UniRule"/>
</dbReference>
<evidence type="ECO:0000256" key="2">
    <source>
        <dbReference type="ARBA" id="ARBA00007203"/>
    </source>
</evidence>
<name>A0A5E8BX37_9ASCO</name>
<keyword evidence="5 7" id="KW-0508">mRNA splicing</keyword>
<dbReference type="InterPro" id="IPR021715">
    <property type="entry name" value="Slu7_dom"/>
</dbReference>
<feature type="compositionally biased region" description="Acidic residues" evidence="8">
    <location>
        <begin position="201"/>
        <end position="210"/>
    </location>
</feature>
<dbReference type="Proteomes" id="UP000398389">
    <property type="component" value="Unassembled WGS sequence"/>
</dbReference>
<comment type="function">
    <text evidence="7">Involved in pre-mRNA splicing.</text>
</comment>
<protein>
    <recommendedName>
        <fullName evidence="7">Pre-mRNA-splicing factor SLU7</fullName>
    </recommendedName>
</protein>
<dbReference type="InterPro" id="IPR039974">
    <property type="entry name" value="Splicing_factor_SLU7"/>
</dbReference>
<feature type="region of interest" description="Disordered" evidence="8">
    <location>
        <begin position="159"/>
        <end position="237"/>
    </location>
</feature>
<evidence type="ECO:0000313" key="11">
    <source>
        <dbReference type="Proteomes" id="UP000398389"/>
    </source>
</evidence>
<feature type="domain" description="Pre-mRNA-splicing factor SLU7" evidence="9">
    <location>
        <begin position="132"/>
        <end position="404"/>
    </location>
</feature>
<evidence type="ECO:0000256" key="6">
    <source>
        <dbReference type="ARBA" id="ARBA00023242"/>
    </source>
</evidence>
<keyword evidence="11" id="KW-1185">Reference proteome</keyword>
<feature type="region of interest" description="Disordered" evidence="8">
    <location>
        <begin position="1"/>
        <end position="35"/>
    </location>
</feature>
<keyword evidence="4 7" id="KW-0747">Spliceosome</keyword>
<dbReference type="RefSeq" id="XP_031854496.1">
    <property type="nucleotide sequence ID" value="XM_031998605.1"/>
</dbReference>
<keyword evidence="6 7" id="KW-0539">Nucleus</keyword>
<evidence type="ECO:0000256" key="5">
    <source>
        <dbReference type="ARBA" id="ARBA00023187"/>
    </source>
</evidence>
<gene>
    <name evidence="10" type="ORF">SAPINGB_P003890</name>
</gene>
<evidence type="ECO:0000256" key="1">
    <source>
        <dbReference type="ARBA" id="ARBA00004123"/>
    </source>
</evidence>
<dbReference type="GO" id="GO:0000398">
    <property type="term" value="P:mRNA splicing, via spliceosome"/>
    <property type="evidence" value="ECO:0007669"/>
    <property type="project" value="UniProtKB-UniRule"/>
</dbReference>
<feature type="compositionally biased region" description="Basic and acidic residues" evidence="8">
    <location>
        <begin position="159"/>
        <end position="169"/>
    </location>
</feature>
<organism evidence="10 11">
    <name type="scientific">Magnusiomyces paraingens</name>
    <dbReference type="NCBI Taxonomy" id="2606893"/>
    <lineage>
        <taxon>Eukaryota</taxon>
        <taxon>Fungi</taxon>
        <taxon>Dikarya</taxon>
        <taxon>Ascomycota</taxon>
        <taxon>Saccharomycotina</taxon>
        <taxon>Dipodascomycetes</taxon>
        <taxon>Dipodascales</taxon>
        <taxon>Dipodascaceae</taxon>
        <taxon>Magnusiomyces</taxon>
    </lineage>
</organism>
<sequence>MYTRGRGKGGRGGSNSTGHRGKQQPEVGPDGKEINPYIPRYIANAPWYLEKSDDYLEHQRSHKDDDFKGEWYDRGKKPISSDATKFRKGACKNCGSMTHKATDCLERPRKIGAKYRPVDISNDEKIKEIKTTWDSKRDRWNGYDANEYKKVIEKFEHDETQKAILEEPKTNSPTDTIPEENISNTSPQRLSKDDEYGLDSLDNDDDDFSENEISLDKGSQKKDGALAPTTRSLRVREDKARYLQDLSEDAAVFNPKSRTLRTEEEGSINDRGQFIRKLTDKAEEHKMYTQLAEEAAERGENVHMEKGPTASLLLIQKYQKEKKESHDKSQKVLFDKYGGSEHFDKNLKEKKGDLLDDHFEYSQECESPSTHELQNLKKPELERNSKTKYKEDNYYLNHTSVWGSYWEDFQWGYACCHSLVKQSYCTGNHLEKLHSSFARNENIKSKDLNQTPLSSKRKLGDQN</sequence>
<dbReference type="AlphaFoldDB" id="A0A5E8BX37"/>
<comment type="subcellular location">
    <subcellularLocation>
        <location evidence="1 7">Nucleus</location>
    </subcellularLocation>
</comment>
<dbReference type="EMBL" id="CABVLU010000003">
    <property type="protein sequence ID" value="VVT54067.1"/>
    <property type="molecule type" value="Genomic_DNA"/>
</dbReference>
<proteinExistence type="inferred from homology"/>
<keyword evidence="3 7" id="KW-0507">mRNA processing</keyword>
<comment type="similarity">
    <text evidence="2 7">Belongs to the SLU7 family.</text>
</comment>
<dbReference type="OrthoDB" id="249612at2759"/>
<feature type="compositionally biased region" description="Polar residues" evidence="8">
    <location>
        <begin position="170"/>
        <end position="189"/>
    </location>
</feature>
<accession>A0A5E8BX37</accession>
<dbReference type="PANTHER" id="PTHR12942">
    <property type="entry name" value="STEP II SPLICING FACTOR SLU7"/>
    <property type="match status" value="1"/>
</dbReference>
<dbReference type="PANTHER" id="PTHR12942:SF2">
    <property type="entry name" value="PRE-MRNA-SPLICING FACTOR SLU7"/>
    <property type="match status" value="1"/>
</dbReference>
<feature type="compositionally biased region" description="Basic and acidic residues" evidence="8">
    <location>
        <begin position="214"/>
        <end position="224"/>
    </location>
</feature>
<comment type="subunit">
    <text evidence="7">Associated with the spliceosome.</text>
</comment>